<reference evidence="4" key="1">
    <citation type="submission" date="2022-08" db="UniProtKB">
        <authorList>
            <consortium name="EnsemblMetazoa"/>
        </authorList>
    </citation>
    <scope>IDENTIFICATION</scope>
    <source>
        <strain evidence="4">EBRO</strain>
    </source>
</reference>
<feature type="domain" description="Nose resistant-to-fluoxetine protein N-terminal" evidence="3">
    <location>
        <begin position="263"/>
        <end position="394"/>
    </location>
</feature>
<dbReference type="EnsemblMetazoa" id="AATE015318-RA">
    <property type="protein sequence ID" value="AATE015318-PA.1"/>
    <property type="gene ID" value="AATE015318"/>
</dbReference>
<accession>A0A182JC52</accession>
<dbReference type="Pfam" id="PF01757">
    <property type="entry name" value="Acyl_transf_3"/>
    <property type="match status" value="1"/>
</dbReference>
<evidence type="ECO:0000313" key="4">
    <source>
        <dbReference type="EnsemblMetazoa" id="AATE015318-PA.1"/>
    </source>
</evidence>
<dbReference type="GO" id="GO:0016747">
    <property type="term" value="F:acyltransferase activity, transferring groups other than amino-acyl groups"/>
    <property type="evidence" value="ECO:0007669"/>
    <property type="project" value="InterPro"/>
</dbReference>
<keyword evidence="2" id="KW-0472">Membrane</keyword>
<feature type="transmembrane region" description="Helical" evidence="2">
    <location>
        <begin position="782"/>
        <end position="805"/>
    </location>
</feature>
<name>A0A182JC52_ANOAO</name>
<keyword evidence="2" id="KW-1133">Transmembrane helix</keyword>
<feature type="transmembrane region" description="Helical" evidence="2">
    <location>
        <begin position="610"/>
        <end position="631"/>
    </location>
</feature>
<dbReference type="Pfam" id="PF20146">
    <property type="entry name" value="NRF"/>
    <property type="match status" value="1"/>
</dbReference>
<dbReference type="VEuPathDB" id="VectorBase:AATE015318"/>
<feature type="transmembrane region" description="Helical" evidence="2">
    <location>
        <begin position="825"/>
        <end position="843"/>
    </location>
</feature>
<evidence type="ECO:0000259" key="3">
    <source>
        <dbReference type="SMART" id="SM00703"/>
    </source>
</evidence>
<feature type="region of interest" description="Disordered" evidence="1">
    <location>
        <begin position="501"/>
        <end position="526"/>
    </location>
</feature>
<feature type="transmembrane region" description="Helical" evidence="2">
    <location>
        <begin position="694"/>
        <end position="712"/>
    </location>
</feature>
<feature type="transmembrane region" description="Helical" evidence="2">
    <location>
        <begin position="954"/>
        <end position="981"/>
    </location>
</feature>
<protein>
    <recommendedName>
        <fullName evidence="3">Nose resistant-to-fluoxetine protein N-terminal domain-containing protein</fullName>
    </recommendedName>
</protein>
<dbReference type="PANTHER" id="PTHR11161:SF69">
    <property type="entry name" value="NOSE RESISTANT TO FLUOXETINE PROTEIN 6-LIKE PROTEIN"/>
    <property type="match status" value="1"/>
</dbReference>
<feature type="compositionally biased region" description="Polar residues" evidence="1">
    <location>
        <begin position="648"/>
        <end position="660"/>
    </location>
</feature>
<dbReference type="InterPro" id="IPR052728">
    <property type="entry name" value="O2_lipid_transport_reg"/>
</dbReference>
<feature type="region of interest" description="Disordered" evidence="1">
    <location>
        <begin position="643"/>
        <end position="678"/>
    </location>
</feature>
<dbReference type="PANTHER" id="PTHR11161">
    <property type="entry name" value="O-ACYLTRANSFERASE"/>
    <property type="match status" value="1"/>
</dbReference>
<feature type="compositionally biased region" description="Low complexity" evidence="1">
    <location>
        <begin position="501"/>
        <end position="524"/>
    </location>
</feature>
<feature type="transmembrane region" description="Helical" evidence="2">
    <location>
        <begin position="755"/>
        <end position="775"/>
    </location>
</feature>
<feature type="transmembrane region" description="Helical" evidence="2">
    <location>
        <begin position="431"/>
        <end position="450"/>
    </location>
</feature>
<proteinExistence type="predicted"/>
<keyword evidence="2" id="KW-0812">Transmembrane</keyword>
<dbReference type="SMART" id="SM00703">
    <property type="entry name" value="NRF"/>
    <property type="match status" value="1"/>
</dbReference>
<organism evidence="4">
    <name type="scientific">Anopheles atroparvus</name>
    <name type="common">European mosquito</name>
    <dbReference type="NCBI Taxonomy" id="41427"/>
    <lineage>
        <taxon>Eukaryota</taxon>
        <taxon>Metazoa</taxon>
        <taxon>Ecdysozoa</taxon>
        <taxon>Arthropoda</taxon>
        <taxon>Hexapoda</taxon>
        <taxon>Insecta</taxon>
        <taxon>Pterygota</taxon>
        <taxon>Neoptera</taxon>
        <taxon>Endopterygota</taxon>
        <taxon>Diptera</taxon>
        <taxon>Nematocera</taxon>
        <taxon>Culicoidea</taxon>
        <taxon>Culicidae</taxon>
        <taxon>Anophelinae</taxon>
        <taxon>Anopheles</taxon>
    </lineage>
</organism>
<evidence type="ECO:0000256" key="2">
    <source>
        <dbReference type="SAM" id="Phobius"/>
    </source>
</evidence>
<evidence type="ECO:0000256" key="1">
    <source>
        <dbReference type="SAM" id="MobiDB-lite"/>
    </source>
</evidence>
<dbReference type="AlphaFoldDB" id="A0A182JC52"/>
<dbReference type="InterPro" id="IPR002656">
    <property type="entry name" value="Acyl_transf_3_dom"/>
</dbReference>
<sequence length="1002" mass="111100">MAHACNAMTVHLKVQVPRVRSSRNVGYNMGPHQLTEPGGLLFPDSQIKIHPNERGISRGGDRPPTYATTDTQSATLEIGEVGDHKSAARRYGDTIVDRRDDVAVSTIVEPLEPTRRSSSGRVDPRKDGLDAPESGQPGELVLPSYETTSVRSVGPPVYKYTDNVFRVPKRKAKKSYPETAVPLQRKSSWPSAANRFGGTGRSVELAAAGSSASLTYVEDHGPAAFGRPFYDLPGGGRETLFQLFTNLFDHGNWDILELKARIGEQCAAHVGLYLRDLRHQRGWALKASDSSGRYSSQYFFGNEFWMGSLTFCDEVNRVLRHTPMPAGARQLEMRFFVAKVSVQIERLLSVQSSSILLGQCLPKSCTVEDVTELLRSDPILNLLNNSTEAVLVVPAATPGAGAPGTPVASALTILHVRPVPGSYNPWADPKVFALFTVLTVLCALIAYASCGASSQLGERKAALAGKKGTGWKVADGHHIKMDLTGDRAGDALEMHKINVESNNNVSGNGQQQQQRQDRGQTPGGLYKDRKGTRFPLKDILGCFDVGPNAASILSVEQASEDSLTCVHGLRLYSLLWTVLVHTYLQLFAVSENRFGRKIAERSFLYQLVGNASFSVDTFFFISGLLIVYLYLKSVAKAGQPVPKAAGASSGNDTPNETGNPNAPIPGRDQRGATGAPGSLGAATRKVGLSILYRYLRLTPVYWFTIVVNELILKWTYDRSVFTPGIIDHITCDRFWWRNILYVNNWYPFTEMCMIWSWYLANDMQFYVIAIVLLMISSRNFRLAVGLLFLCLGGSWLLSIYFSLHYRYTYKVADPFESFDILYDKPWQRIGPYIVGMITGYILHRRPTAPRIPPPVRLLLWTLSTGTLIALIFGVWNGELSVHWTAWYVSVGHTAWGLALMWITLSCCWGYSNFVNGLLSYRGFFPLSRLAYCTYLIHPVVMMATSFQLEAPMHLQHVIIITAFFGNAVISFLIAFGMSLMFEAPVIKLLKLFFQKPQSSDAR</sequence>
<dbReference type="InterPro" id="IPR006621">
    <property type="entry name" value="Nose-resist-to-fluoxetine_N"/>
</dbReference>
<feature type="region of interest" description="Disordered" evidence="1">
    <location>
        <begin position="106"/>
        <end position="139"/>
    </location>
</feature>
<feature type="transmembrane region" description="Helical" evidence="2">
    <location>
        <begin position="571"/>
        <end position="590"/>
    </location>
</feature>
<feature type="transmembrane region" description="Helical" evidence="2">
    <location>
        <begin position="929"/>
        <end position="948"/>
    </location>
</feature>
<feature type="transmembrane region" description="Helical" evidence="2">
    <location>
        <begin position="895"/>
        <end position="917"/>
    </location>
</feature>
<feature type="transmembrane region" description="Helical" evidence="2">
    <location>
        <begin position="855"/>
        <end position="875"/>
    </location>
</feature>